<evidence type="ECO:0000313" key="2">
    <source>
        <dbReference type="Proteomes" id="UP000199137"/>
    </source>
</evidence>
<protein>
    <submittedName>
        <fullName evidence="1">Uncharacterized protein</fullName>
    </submittedName>
</protein>
<proteinExistence type="predicted"/>
<name>A0A1I6A429_9PSEU</name>
<gene>
    <name evidence="1" type="ORF">SAMN05421854_11789</name>
</gene>
<dbReference type="Proteomes" id="UP000199137">
    <property type="component" value="Unassembled WGS sequence"/>
</dbReference>
<dbReference type="EMBL" id="FOWC01000017">
    <property type="protein sequence ID" value="SFQ63484.1"/>
    <property type="molecule type" value="Genomic_DNA"/>
</dbReference>
<organism evidence="1 2">
    <name type="scientific">Amycolatopsis rubida</name>
    <dbReference type="NCBI Taxonomy" id="112413"/>
    <lineage>
        <taxon>Bacteria</taxon>
        <taxon>Bacillati</taxon>
        <taxon>Actinomycetota</taxon>
        <taxon>Actinomycetes</taxon>
        <taxon>Pseudonocardiales</taxon>
        <taxon>Pseudonocardiaceae</taxon>
        <taxon>Amycolatopsis</taxon>
    </lineage>
</organism>
<dbReference type="AlphaFoldDB" id="A0A1I6A429"/>
<accession>A0A1I6A429</accession>
<reference evidence="1 2" key="1">
    <citation type="submission" date="2016-10" db="EMBL/GenBank/DDBJ databases">
        <authorList>
            <person name="de Groot N.N."/>
        </authorList>
    </citation>
    <scope>NUCLEOTIDE SEQUENCE [LARGE SCALE GENOMIC DNA]</scope>
    <source>
        <strain evidence="1 2">DSM 44637</strain>
    </source>
</reference>
<dbReference type="RefSeq" id="WP_167545606.1">
    <property type="nucleotide sequence ID" value="NZ_FOWC01000017.1"/>
</dbReference>
<sequence length="55" mass="5996">MRVPTACLEDASVDPLSEMSGRADELRYLMRADRSGVHKLHVAVGNGASRVRSAR</sequence>
<evidence type="ECO:0000313" key="1">
    <source>
        <dbReference type="EMBL" id="SFQ63484.1"/>
    </source>
</evidence>